<evidence type="ECO:0000256" key="1">
    <source>
        <dbReference type="SAM" id="Phobius"/>
    </source>
</evidence>
<evidence type="ECO:0000259" key="2">
    <source>
        <dbReference type="Pfam" id="PF13240"/>
    </source>
</evidence>
<keyword evidence="1" id="KW-0812">Transmembrane</keyword>
<keyword evidence="4" id="KW-1185">Reference proteome</keyword>
<keyword evidence="1" id="KW-1133">Transmembrane helix</keyword>
<gene>
    <name evidence="3" type="ORF">NE619_13370</name>
</gene>
<dbReference type="InterPro" id="IPR026870">
    <property type="entry name" value="Zinc_ribbon_dom"/>
</dbReference>
<sequence>MYCSQCGNEMKEGANFCKRCGAPADKAEEPVSERERHIVRFLYTHKKRIVLFVLIGLVLCGAAVWAAIFFLGGDADAGDKKQAAAVKIASEVDLKEEYEIEDNKLILDPLHATYEDGSVQELANYEVYIDGLKYQMTEGYIDATELYDGKHLFRLEWKKSRDKYKYEKTVGTEHKKDTWGKYVDLVGMTGKEIAAAYGPLGTPEFGSLGSGNWGYAYVDVEAVSLQAAFPAGILDRPEDYSASDAVCMEMTGTLGTLFYNIEAEMSKDDLATVLGISLSDSGDGGCTGTLENGKLIYIGSGQGQGGTYTPDTTVRVTVSEEEKGTLLDRLF</sequence>
<dbReference type="RefSeq" id="WP_256132897.1">
    <property type="nucleotide sequence ID" value="NZ_JANFXK010000015.1"/>
</dbReference>
<keyword evidence="1" id="KW-0472">Membrane</keyword>
<feature type="transmembrane region" description="Helical" evidence="1">
    <location>
        <begin position="49"/>
        <end position="72"/>
    </location>
</feature>
<reference evidence="3 4" key="1">
    <citation type="submission" date="2022-06" db="EMBL/GenBank/DDBJ databases">
        <title>Isolation of gut microbiota from human fecal samples.</title>
        <authorList>
            <person name="Pamer E.G."/>
            <person name="Barat B."/>
            <person name="Waligurski E."/>
            <person name="Medina S."/>
            <person name="Paddock L."/>
            <person name="Mostad J."/>
        </authorList>
    </citation>
    <scope>NUCLEOTIDE SEQUENCE [LARGE SCALE GENOMIC DNA]</scope>
    <source>
        <strain evidence="3 4">SL.3.17</strain>
    </source>
</reference>
<dbReference type="Pfam" id="PF13240">
    <property type="entry name" value="Zn_Ribbon_1"/>
    <property type="match status" value="1"/>
</dbReference>
<dbReference type="Proteomes" id="UP001524502">
    <property type="component" value="Unassembled WGS sequence"/>
</dbReference>
<protein>
    <submittedName>
        <fullName evidence="3">Zinc-ribbon domain-containing protein</fullName>
    </submittedName>
</protein>
<evidence type="ECO:0000313" key="3">
    <source>
        <dbReference type="EMBL" id="MCQ4637718.1"/>
    </source>
</evidence>
<organism evidence="3 4">
    <name type="scientific">Anaerovorax odorimutans</name>
    <dbReference type="NCBI Taxonomy" id="109327"/>
    <lineage>
        <taxon>Bacteria</taxon>
        <taxon>Bacillati</taxon>
        <taxon>Bacillota</taxon>
        <taxon>Clostridia</taxon>
        <taxon>Peptostreptococcales</taxon>
        <taxon>Anaerovoracaceae</taxon>
        <taxon>Anaerovorax</taxon>
    </lineage>
</organism>
<accession>A0ABT1RRC1</accession>
<feature type="domain" description="Zinc-ribbon" evidence="2">
    <location>
        <begin position="2"/>
        <end position="23"/>
    </location>
</feature>
<proteinExistence type="predicted"/>
<name>A0ABT1RRC1_9FIRM</name>
<comment type="caution">
    <text evidence="3">The sequence shown here is derived from an EMBL/GenBank/DDBJ whole genome shotgun (WGS) entry which is preliminary data.</text>
</comment>
<dbReference type="EMBL" id="JANFXK010000015">
    <property type="protein sequence ID" value="MCQ4637718.1"/>
    <property type="molecule type" value="Genomic_DNA"/>
</dbReference>
<evidence type="ECO:0000313" key="4">
    <source>
        <dbReference type="Proteomes" id="UP001524502"/>
    </source>
</evidence>